<feature type="domain" description="ABC3 transporter permease C-terminal" evidence="7">
    <location>
        <begin position="256"/>
        <end position="371"/>
    </location>
</feature>
<evidence type="ECO:0000256" key="4">
    <source>
        <dbReference type="ARBA" id="ARBA00022989"/>
    </source>
</evidence>
<sequence length="810" mass="89882">MRSKTTIIRQLSWSISEIRHANLWPVSVAISLIIACIFAITALAERVEQAVVKQGKEALTADTVFVSSNPIPSELVQMTDSGELITAQQTRFATMAFSDQSMKLVMVKAVDDRYPLRGNLILSNDQDTHVNVRSGELWLDERLFAILNITIGDNVTIGDANLQVSGRVVEEPGMSFNPFQQMPSVYIHSSDLDKTGAIQLGSRVRYSLFINGEEEAINKIKQTLKLTPSDRWKDQNTSSRTSEVFERTEQYLSLSVAIVVIMAATTLVFTCQHYVTSRRKTIAMFKSLGASKTWLTRWISMQIMILLIAAVVVGIGVGILLEFLLRIPLVDLLPSPLPDYGLSPFVIAIVTSVLISTPALGIPLQRLLTISALEVMQPNTHTKRSRWTLWLLLVPALPMLWVYKDNALIWVVLGGIIGLLIVLALVSVCMMKAMATIALPTSFKLALSRMNRSPISTGLQFGALALSLMLVAVVWLVRSDILSDWQRTVPVDAPNAFALNIAPYEKDGYLKAIDDNGIERSKAYPIIRGRLSKINGKEAKNAAQGGEGTDVLRREINFTYSSQIPEHNVVLTGDWTSKHGVSVEADVAKDLRLKIGDSLEFVINSQVITAEVNSIRQVEWRDMKPNFYFIFTPDVLKDIAATYLVSFRVDENQDSFLNDLSRSYPTVSLMDIRQMGDKIQQLLRQMVSSITLLAGLGVIAGILLIFTLLRLSLGQRQSEVRLYRTLGASKKRVTRTIWAEYGLLSVMAGLIAVVGAELVVAGIISFGFELSPSLHFSMWFVLPALTFCTLFLVINSLLNQLLSPINKEFT</sequence>
<accession>A0ABQ6F160</accession>
<dbReference type="PANTHER" id="PTHR30287:SF1">
    <property type="entry name" value="INNER MEMBRANE PROTEIN"/>
    <property type="match status" value="1"/>
</dbReference>
<feature type="transmembrane region" description="Helical" evidence="6">
    <location>
        <begin position="741"/>
        <end position="764"/>
    </location>
</feature>
<gene>
    <name evidence="8" type="ORF">GCM10007938_30190</name>
</gene>
<keyword evidence="3 6" id="KW-0812">Transmembrane</keyword>
<keyword evidence="2" id="KW-1003">Cell membrane</keyword>
<feature type="transmembrane region" description="Helical" evidence="6">
    <location>
        <begin position="776"/>
        <end position="798"/>
    </location>
</feature>
<evidence type="ECO:0000256" key="5">
    <source>
        <dbReference type="ARBA" id="ARBA00023136"/>
    </source>
</evidence>
<name>A0ABQ6F160_9VIBR</name>
<dbReference type="Pfam" id="PF02687">
    <property type="entry name" value="FtsX"/>
    <property type="match status" value="2"/>
</dbReference>
<dbReference type="Proteomes" id="UP001157138">
    <property type="component" value="Unassembled WGS sequence"/>
</dbReference>
<feature type="transmembrane region" description="Helical" evidence="6">
    <location>
        <begin position="341"/>
        <end position="364"/>
    </location>
</feature>
<dbReference type="InterPro" id="IPR038766">
    <property type="entry name" value="Membrane_comp_ABC_pdt"/>
</dbReference>
<comment type="caution">
    <text evidence="8">The sequence shown here is derived from an EMBL/GenBank/DDBJ whole genome shotgun (WGS) entry which is preliminary data.</text>
</comment>
<dbReference type="RefSeq" id="WP_284193098.1">
    <property type="nucleotide sequence ID" value="NZ_BSPW01000068.1"/>
</dbReference>
<keyword evidence="5 6" id="KW-0472">Membrane</keyword>
<evidence type="ECO:0000259" key="7">
    <source>
        <dbReference type="Pfam" id="PF02687"/>
    </source>
</evidence>
<evidence type="ECO:0000256" key="1">
    <source>
        <dbReference type="ARBA" id="ARBA00004651"/>
    </source>
</evidence>
<feature type="domain" description="ABC3 transporter permease C-terminal" evidence="7">
    <location>
        <begin position="693"/>
        <end position="797"/>
    </location>
</feature>
<evidence type="ECO:0000256" key="3">
    <source>
        <dbReference type="ARBA" id="ARBA00022692"/>
    </source>
</evidence>
<feature type="transmembrane region" description="Helical" evidence="6">
    <location>
        <begin position="251"/>
        <end position="275"/>
    </location>
</feature>
<dbReference type="EMBL" id="BSPW01000068">
    <property type="protein sequence ID" value="GLT19237.1"/>
    <property type="molecule type" value="Genomic_DNA"/>
</dbReference>
<evidence type="ECO:0000313" key="9">
    <source>
        <dbReference type="Proteomes" id="UP001157138"/>
    </source>
</evidence>
<evidence type="ECO:0000256" key="2">
    <source>
        <dbReference type="ARBA" id="ARBA00022475"/>
    </source>
</evidence>
<feature type="transmembrane region" description="Helical" evidence="6">
    <location>
        <begin position="409"/>
        <end position="434"/>
    </location>
</feature>
<evidence type="ECO:0000256" key="6">
    <source>
        <dbReference type="SAM" id="Phobius"/>
    </source>
</evidence>
<evidence type="ECO:0000313" key="8">
    <source>
        <dbReference type="EMBL" id="GLT19237.1"/>
    </source>
</evidence>
<reference evidence="9" key="1">
    <citation type="journal article" date="2019" name="Int. J. Syst. Evol. Microbiol.">
        <title>The Global Catalogue of Microorganisms (GCM) 10K type strain sequencing project: providing services to taxonomists for standard genome sequencing and annotation.</title>
        <authorList>
            <consortium name="The Broad Institute Genomics Platform"/>
            <consortium name="The Broad Institute Genome Sequencing Center for Infectious Disease"/>
            <person name="Wu L."/>
            <person name="Ma J."/>
        </authorList>
    </citation>
    <scope>NUCLEOTIDE SEQUENCE [LARGE SCALE GENOMIC DNA]</scope>
    <source>
        <strain evidence="9">NBRC 108723</strain>
    </source>
</reference>
<proteinExistence type="predicted"/>
<keyword evidence="9" id="KW-1185">Reference proteome</keyword>
<comment type="subcellular location">
    <subcellularLocation>
        <location evidence="1">Cell membrane</location>
        <topology evidence="1">Multi-pass membrane protein</topology>
    </subcellularLocation>
</comment>
<feature type="transmembrane region" description="Helical" evidence="6">
    <location>
        <begin position="385"/>
        <end position="403"/>
    </location>
</feature>
<feature type="transmembrane region" description="Helical" evidence="6">
    <location>
        <begin position="455"/>
        <end position="477"/>
    </location>
</feature>
<feature type="transmembrane region" description="Helical" evidence="6">
    <location>
        <begin position="690"/>
        <end position="711"/>
    </location>
</feature>
<feature type="transmembrane region" description="Helical" evidence="6">
    <location>
        <begin position="21"/>
        <end position="44"/>
    </location>
</feature>
<dbReference type="InterPro" id="IPR003838">
    <property type="entry name" value="ABC3_permease_C"/>
</dbReference>
<dbReference type="PANTHER" id="PTHR30287">
    <property type="entry name" value="MEMBRANE COMPONENT OF PREDICTED ABC SUPERFAMILY METABOLITE UPTAKE TRANSPORTER"/>
    <property type="match status" value="1"/>
</dbReference>
<organism evidence="8 9">
    <name type="scientific">Vibrio zhanjiangensis</name>
    <dbReference type="NCBI Taxonomy" id="1046128"/>
    <lineage>
        <taxon>Bacteria</taxon>
        <taxon>Pseudomonadati</taxon>
        <taxon>Pseudomonadota</taxon>
        <taxon>Gammaproteobacteria</taxon>
        <taxon>Vibrionales</taxon>
        <taxon>Vibrionaceae</taxon>
        <taxon>Vibrio</taxon>
    </lineage>
</organism>
<protein>
    <submittedName>
        <fullName evidence="8">ABC transporter permease</fullName>
    </submittedName>
</protein>
<feature type="transmembrane region" description="Helical" evidence="6">
    <location>
        <begin position="295"/>
        <end position="321"/>
    </location>
</feature>
<keyword evidence="4 6" id="KW-1133">Transmembrane helix</keyword>